<proteinExistence type="predicted"/>
<accession>A0A7J6MPN1</accession>
<feature type="region of interest" description="Disordered" evidence="1">
    <location>
        <begin position="1"/>
        <end position="23"/>
    </location>
</feature>
<dbReference type="EMBL" id="JABANP010001226">
    <property type="protein sequence ID" value="KAF4673535.1"/>
    <property type="molecule type" value="Genomic_DNA"/>
</dbReference>
<feature type="non-terminal residue" evidence="2">
    <location>
        <position position="1"/>
    </location>
</feature>
<protein>
    <submittedName>
        <fullName evidence="2">Uncharacterized protein</fullName>
    </submittedName>
</protein>
<comment type="caution">
    <text evidence="2">The sequence shown here is derived from an EMBL/GenBank/DDBJ whole genome shotgun (WGS) entry which is preliminary data.</text>
</comment>
<reference evidence="2 3" key="1">
    <citation type="submission" date="2020-04" db="EMBL/GenBank/DDBJ databases">
        <title>Perkinsus olseni comparative genomics.</title>
        <authorList>
            <person name="Bogema D.R."/>
        </authorList>
    </citation>
    <scope>NUCLEOTIDE SEQUENCE [LARGE SCALE GENOMIC DNA]</scope>
    <source>
        <strain evidence="2">00978-12</strain>
    </source>
</reference>
<organism evidence="2 3">
    <name type="scientific">Perkinsus olseni</name>
    <name type="common">Perkinsus atlanticus</name>
    <dbReference type="NCBI Taxonomy" id="32597"/>
    <lineage>
        <taxon>Eukaryota</taxon>
        <taxon>Sar</taxon>
        <taxon>Alveolata</taxon>
        <taxon>Perkinsozoa</taxon>
        <taxon>Perkinsea</taxon>
        <taxon>Perkinsida</taxon>
        <taxon>Perkinsidae</taxon>
        <taxon>Perkinsus</taxon>
    </lineage>
</organism>
<feature type="compositionally biased region" description="Basic and acidic residues" evidence="1">
    <location>
        <begin position="112"/>
        <end position="124"/>
    </location>
</feature>
<sequence>GFVSGARPLRSRAPETGEFPHGSQLPFSIGPCLTFPKLKTNGRPSFLSKLRRGAAPPKASWVAKKIAAITNCPYKGSSAECKARKFLFGGPGSSRWLECTCSYHRIIKPNESHSSKVQSHRDSAEPLQNQTQEKDEQSSIDVELVKPASSGSIEPEKSSRDLRLGLTESSSKLRPVLIDTETMNRLKVGELRGISIGWIPHTFLHSSTLHWKEGASIVEAPTYSLTACTKHFTTLDERYATTLPYSLQRKRQFRVNGRSNGSDMKVVRLLRELTIAETYRIIHSSVWQSYLSKKSDFRERWLKVESLKSFGAQNTGDIDKFPQFPSHYVPSRPHLVAMMVSDYRANRLHLLRELRSMKTSTSIACDFQRQCMRRVIGDELIGAV</sequence>
<evidence type="ECO:0000313" key="3">
    <source>
        <dbReference type="Proteomes" id="UP000541610"/>
    </source>
</evidence>
<feature type="region of interest" description="Disordered" evidence="1">
    <location>
        <begin position="112"/>
        <end position="162"/>
    </location>
</feature>
<name>A0A7J6MPN1_PEROL</name>
<evidence type="ECO:0000256" key="1">
    <source>
        <dbReference type="SAM" id="MobiDB-lite"/>
    </source>
</evidence>
<gene>
    <name evidence="2" type="ORF">FOZ60_001589</name>
</gene>
<dbReference type="Proteomes" id="UP000541610">
    <property type="component" value="Unassembled WGS sequence"/>
</dbReference>
<dbReference type="AlphaFoldDB" id="A0A7J6MPN1"/>
<evidence type="ECO:0000313" key="2">
    <source>
        <dbReference type="EMBL" id="KAF4673535.1"/>
    </source>
</evidence>